<sequence length="468" mass="47517">MTAPLRPVRITVSRVLYLLGGAIGIVNGVIELGPDARPSVQAAGWPLMVSGAAALALVVVLRRPRRWLPITAGAVSAALIGARVLQAVAVGSPAVLIACLLPVVALLGVIGSEGRAWARMPAADWAARRAAHRERRSGHGAVRRTVGAVGAVGLVAGVLLVGVGAGIVAAVAPCSLPGPAARSGLDTTDGSAQPDAAPTGSVPATDGVRLAYYAFIPRAPRASLVFYHGSGANSAAGYLGIGQALRAQGIAVYLFDIRGHGASGGPRGDTPSTPQLEQDTASAVSFVHHEQPHVPEFVGGHSAGAGVVLNSAQRLSTPIAGYVFLAPDFGLHSGTEREGDASNFATICQRPLIAATLTNGLLGAHTPAVSFAYTPAQIAAGLIPQYTAAMAIAQNADDSAAVLARLDRPVGVWIGGDDEVFDPSRVAAYAEAHTGNRAAVSIVPHESHLGILDDPAPVGEWILAHRGG</sequence>
<dbReference type="AlphaFoldDB" id="A0A0F0KKV0"/>
<keyword evidence="1" id="KW-0472">Membrane</keyword>
<evidence type="ECO:0000313" key="3">
    <source>
        <dbReference type="EMBL" id="KJL19886.1"/>
    </source>
</evidence>
<accession>A0A0F0KKV0</accession>
<evidence type="ECO:0000259" key="2">
    <source>
        <dbReference type="Pfam" id="PF12146"/>
    </source>
</evidence>
<dbReference type="GO" id="GO:0016787">
    <property type="term" value="F:hydrolase activity"/>
    <property type="evidence" value="ECO:0007669"/>
    <property type="project" value="UniProtKB-KW"/>
</dbReference>
<feature type="transmembrane region" description="Helical" evidence="1">
    <location>
        <begin position="12"/>
        <end position="30"/>
    </location>
</feature>
<dbReference type="PATRIC" id="fig|582680.7.peg.2989"/>
<evidence type="ECO:0000313" key="4">
    <source>
        <dbReference type="Proteomes" id="UP000033448"/>
    </source>
</evidence>
<dbReference type="Proteomes" id="UP000033448">
    <property type="component" value="Unassembled WGS sequence"/>
</dbReference>
<dbReference type="SUPFAM" id="SSF53474">
    <property type="entry name" value="alpha/beta-Hydrolases"/>
    <property type="match status" value="1"/>
</dbReference>
<proteinExistence type="predicted"/>
<comment type="caution">
    <text evidence="3">The sequence shown here is derived from an EMBL/GenBank/DDBJ whole genome shotgun (WGS) entry which is preliminary data.</text>
</comment>
<feature type="domain" description="Serine aminopeptidase S33" evidence="2">
    <location>
        <begin position="219"/>
        <end position="448"/>
    </location>
</feature>
<organism evidence="3 4">
    <name type="scientific">Microbacterium azadirachtae</name>
    <dbReference type="NCBI Taxonomy" id="582680"/>
    <lineage>
        <taxon>Bacteria</taxon>
        <taxon>Bacillati</taxon>
        <taxon>Actinomycetota</taxon>
        <taxon>Actinomycetes</taxon>
        <taxon>Micrococcales</taxon>
        <taxon>Microbacteriaceae</taxon>
        <taxon>Microbacterium</taxon>
    </lineage>
</organism>
<dbReference type="InterPro" id="IPR029058">
    <property type="entry name" value="AB_hydrolase_fold"/>
</dbReference>
<gene>
    <name evidence="3" type="ORF">RL72_02932</name>
</gene>
<keyword evidence="4" id="KW-1185">Reference proteome</keyword>
<evidence type="ECO:0000256" key="1">
    <source>
        <dbReference type="SAM" id="Phobius"/>
    </source>
</evidence>
<feature type="transmembrane region" description="Helical" evidence="1">
    <location>
        <begin position="42"/>
        <end position="60"/>
    </location>
</feature>
<dbReference type="PANTHER" id="PTHR11614">
    <property type="entry name" value="PHOSPHOLIPASE-RELATED"/>
    <property type="match status" value="1"/>
</dbReference>
<protein>
    <submittedName>
        <fullName evidence="3">Alpha/beta hydrolase family protein</fullName>
    </submittedName>
</protein>
<feature type="transmembrane region" description="Helical" evidence="1">
    <location>
        <begin position="67"/>
        <end position="85"/>
    </location>
</feature>
<feature type="transmembrane region" description="Helical" evidence="1">
    <location>
        <begin position="145"/>
        <end position="172"/>
    </location>
</feature>
<dbReference type="Gene3D" id="3.40.50.1820">
    <property type="entry name" value="alpha/beta hydrolase"/>
    <property type="match status" value="1"/>
</dbReference>
<keyword evidence="1" id="KW-1133">Transmembrane helix</keyword>
<reference evidence="3 4" key="1">
    <citation type="submission" date="2015-02" db="EMBL/GenBank/DDBJ databases">
        <title>Draft genome sequences of ten Microbacterium spp. with emphasis on heavy metal contaminated environments.</title>
        <authorList>
            <person name="Corretto E."/>
        </authorList>
    </citation>
    <scope>NUCLEOTIDE SEQUENCE [LARGE SCALE GENOMIC DNA]</scope>
    <source>
        <strain evidence="3 4">DSM 23848</strain>
    </source>
</reference>
<dbReference type="EMBL" id="JYIT01000083">
    <property type="protein sequence ID" value="KJL19886.1"/>
    <property type="molecule type" value="Genomic_DNA"/>
</dbReference>
<feature type="transmembrane region" description="Helical" evidence="1">
    <location>
        <begin position="91"/>
        <end position="110"/>
    </location>
</feature>
<dbReference type="Pfam" id="PF12146">
    <property type="entry name" value="Hydrolase_4"/>
    <property type="match status" value="1"/>
</dbReference>
<keyword evidence="1" id="KW-0812">Transmembrane</keyword>
<keyword evidence="3" id="KW-0378">Hydrolase</keyword>
<dbReference type="OrthoDB" id="5902829at2"/>
<dbReference type="InterPro" id="IPR022742">
    <property type="entry name" value="Hydrolase_4"/>
</dbReference>
<name>A0A0F0KKV0_9MICO</name>
<dbReference type="InterPro" id="IPR051044">
    <property type="entry name" value="MAG_DAG_Lipase"/>
</dbReference>
<dbReference type="RefSeq" id="WP_052674444.1">
    <property type="nucleotide sequence ID" value="NZ_JYIT01000083.1"/>
</dbReference>